<protein>
    <submittedName>
        <fullName evidence="10">TolC family protein</fullName>
    </submittedName>
</protein>
<evidence type="ECO:0000256" key="3">
    <source>
        <dbReference type="ARBA" id="ARBA00022448"/>
    </source>
</evidence>
<keyword evidence="8" id="KW-0175">Coiled coil</keyword>
<evidence type="ECO:0000256" key="6">
    <source>
        <dbReference type="ARBA" id="ARBA00023136"/>
    </source>
</evidence>
<evidence type="ECO:0000256" key="8">
    <source>
        <dbReference type="SAM" id="Coils"/>
    </source>
</evidence>
<sequence length="434" mass="49151">MKAIIIFILLLISGQLIAQNTLSLQGCLEKAVSNNPTFKRGFLDAELAHTNTLAAKAQKLPQTQLQFAQGMNFGRSIDRFSNSYINQLYNSSYGNLQVAMPIYKGFQRQYLTESAQILEQAQEQNIASEKNKLTLLLLKAYLDVLAQQELVQAAEKQLENSKYQLSRQERFLEAGTAGKQEVIQFKNQVAADQGSLIDAETNLEMARLAIFQLMNTTPDNAIKFEKISDSEILHTSDTQNTLTPENYLPQFKSFDLQSKSLEKQLRANKAENKPELNLYGNYSTFYTSTNPENGFFKQLNDTRNGSVSLNLSIPLFSRFATSPRSQQIRVQQKIVENTRAASKNILNQEIETASLMLKTLEKKYKNATLQMSLSQENLQMIERTIEAGTVNPLEFALAQTNLEKATANQIQTKYRWVLQNKILSFYQSGTFDLL</sequence>
<feature type="signal peptide" evidence="9">
    <location>
        <begin position="1"/>
        <end position="18"/>
    </location>
</feature>
<dbReference type="InterPro" id="IPR051906">
    <property type="entry name" value="TolC-like"/>
</dbReference>
<dbReference type="PANTHER" id="PTHR30026:SF20">
    <property type="entry name" value="OUTER MEMBRANE PROTEIN TOLC"/>
    <property type="match status" value="1"/>
</dbReference>
<keyword evidence="4" id="KW-1134">Transmembrane beta strand</keyword>
<dbReference type="Proteomes" id="UP001595616">
    <property type="component" value="Unassembled WGS sequence"/>
</dbReference>
<dbReference type="PANTHER" id="PTHR30026">
    <property type="entry name" value="OUTER MEMBRANE PROTEIN TOLC"/>
    <property type="match status" value="1"/>
</dbReference>
<dbReference type="RefSeq" id="WP_379838684.1">
    <property type="nucleotide sequence ID" value="NZ_JBHRYQ010000001.1"/>
</dbReference>
<dbReference type="Gene3D" id="1.20.1600.10">
    <property type="entry name" value="Outer membrane efflux proteins (OEP)"/>
    <property type="match status" value="1"/>
</dbReference>
<organism evidence="10 11">
    <name type="scientific">Lacihabitans lacunae</name>
    <dbReference type="NCBI Taxonomy" id="1028214"/>
    <lineage>
        <taxon>Bacteria</taxon>
        <taxon>Pseudomonadati</taxon>
        <taxon>Bacteroidota</taxon>
        <taxon>Cytophagia</taxon>
        <taxon>Cytophagales</taxon>
        <taxon>Leadbetterellaceae</taxon>
        <taxon>Lacihabitans</taxon>
    </lineage>
</organism>
<feature type="chain" id="PRO_5046477294" evidence="9">
    <location>
        <begin position="19"/>
        <end position="434"/>
    </location>
</feature>
<feature type="coiled-coil region" evidence="8">
    <location>
        <begin position="343"/>
        <end position="377"/>
    </location>
</feature>
<evidence type="ECO:0000256" key="5">
    <source>
        <dbReference type="ARBA" id="ARBA00022692"/>
    </source>
</evidence>
<comment type="subcellular location">
    <subcellularLocation>
        <location evidence="1">Cell outer membrane</location>
    </subcellularLocation>
</comment>
<reference evidence="11" key="1">
    <citation type="journal article" date="2019" name="Int. J. Syst. Evol. Microbiol.">
        <title>The Global Catalogue of Microorganisms (GCM) 10K type strain sequencing project: providing services to taxonomists for standard genome sequencing and annotation.</title>
        <authorList>
            <consortium name="The Broad Institute Genomics Platform"/>
            <consortium name="The Broad Institute Genome Sequencing Center for Infectious Disease"/>
            <person name="Wu L."/>
            <person name="Ma J."/>
        </authorList>
    </citation>
    <scope>NUCLEOTIDE SEQUENCE [LARGE SCALE GENOMIC DNA]</scope>
    <source>
        <strain evidence="11">CECT 7956</strain>
    </source>
</reference>
<keyword evidence="11" id="KW-1185">Reference proteome</keyword>
<dbReference type="Pfam" id="PF02321">
    <property type="entry name" value="OEP"/>
    <property type="match status" value="2"/>
</dbReference>
<dbReference type="EMBL" id="JBHRYQ010000001">
    <property type="protein sequence ID" value="MFC3811834.1"/>
    <property type="molecule type" value="Genomic_DNA"/>
</dbReference>
<evidence type="ECO:0000256" key="2">
    <source>
        <dbReference type="ARBA" id="ARBA00007613"/>
    </source>
</evidence>
<dbReference type="PROSITE" id="PS51257">
    <property type="entry name" value="PROKAR_LIPOPROTEIN"/>
    <property type="match status" value="1"/>
</dbReference>
<evidence type="ECO:0000256" key="7">
    <source>
        <dbReference type="ARBA" id="ARBA00023237"/>
    </source>
</evidence>
<evidence type="ECO:0000256" key="4">
    <source>
        <dbReference type="ARBA" id="ARBA00022452"/>
    </source>
</evidence>
<dbReference type="InterPro" id="IPR003423">
    <property type="entry name" value="OMP_efflux"/>
</dbReference>
<evidence type="ECO:0000313" key="10">
    <source>
        <dbReference type="EMBL" id="MFC3811834.1"/>
    </source>
</evidence>
<keyword evidence="5" id="KW-0812">Transmembrane</keyword>
<gene>
    <name evidence="10" type="ORF">ACFOOI_14320</name>
</gene>
<evidence type="ECO:0000256" key="1">
    <source>
        <dbReference type="ARBA" id="ARBA00004442"/>
    </source>
</evidence>
<dbReference type="SUPFAM" id="SSF56954">
    <property type="entry name" value="Outer membrane efflux proteins (OEP)"/>
    <property type="match status" value="1"/>
</dbReference>
<keyword evidence="9" id="KW-0732">Signal</keyword>
<comment type="caution">
    <text evidence="10">The sequence shown here is derived from an EMBL/GenBank/DDBJ whole genome shotgun (WGS) entry which is preliminary data.</text>
</comment>
<name>A0ABV7YZ11_9BACT</name>
<keyword evidence="6" id="KW-0472">Membrane</keyword>
<comment type="similarity">
    <text evidence="2">Belongs to the outer membrane factor (OMF) (TC 1.B.17) family.</text>
</comment>
<keyword evidence="3" id="KW-0813">Transport</keyword>
<proteinExistence type="inferred from homology"/>
<keyword evidence="7" id="KW-0998">Cell outer membrane</keyword>
<evidence type="ECO:0000313" key="11">
    <source>
        <dbReference type="Proteomes" id="UP001595616"/>
    </source>
</evidence>
<accession>A0ABV7YZ11</accession>
<evidence type="ECO:0000256" key="9">
    <source>
        <dbReference type="SAM" id="SignalP"/>
    </source>
</evidence>